<reference evidence="4" key="1">
    <citation type="journal article" date="2014" name="Int. J. Syst. Evol. Microbiol.">
        <title>Complete genome sequence of Corynebacterium casei LMG S-19264T (=DSM 44701T), isolated from a smear-ripened cheese.</title>
        <authorList>
            <consortium name="US DOE Joint Genome Institute (JGI-PGF)"/>
            <person name="Walter F."/>
            <person name="Albersmeier A."/>
            <person name="Kalinowski J."/>
            <person name="Ruckert C."/>
        </authorList>
    </citation>
    <scope>NUCLEOTIDE SEQUENCE</scope>
    <source>
        <strain evidence="4">CGMCC 1.15880</strain>
    </source>
</reference>
<dbReference type="Proteomes" id="UP000628017">
    <property type="component" value="Unassembled WGS sequence"/>
</dbReference>
<evidence type="ECO:0000259" key="3">
    <source>
        <dbReference type="PROSITE" id="PS51186"/>
    </source>
</evidence>
<organism evidence="4 5">
    <name type="scientific">Neptunicoccus cionae</name>
    <dbReference type="NCBI Taxonomy" id="2035344"/>
    <lineage>
        <taxon>Bacteria</taxon>
        <taxon>Pseudomonadati</taxon>
        <taxon>Pseudomonadota</taxon>
        <taxon>Alphaproteobacteria</taxon>
        <taxon>Rhodobacterales</taxon>
        <taxon>Paracoccaceae</taxon>
        <taxon>Neptunicoccus</taxon>
    </lineage>
</organism>
<keyword evidence="2" id="KW-0012">Acyltransferase</keyword>
<dbReference type="CDD" id="cd04301">
    <property type="entry name" value="NAT_SF"/>
    <property type="match status" value="1"/>
</dbReference>
<proteinExistence type="predicted"/>
<dbReference type="RefSeq" id="WP_188675874.1">
    <property type="nucleotide sequence ID" value="NZ_BMKA01000003.1"/>
</dbReference>
<evidence type="ECO:0000313" key="4">
    <source>
        <dbReference type="EMBL" id="GGA23437.1"/>
    </source>
</evidence>
<dbReference type="AlphaFoldDB" id="A0A916QZF1"/>
<dbReference type="PANTHER" id="PTHR43072">
    <property type="entry name" value="N-ACETYLTRANSFERASE"/>
    <property type="match status" value="1"/>
</dbReference>
<keyword evidence="5" id="KW-1185">Reference proteome</keyword>
<dbReference type="Pfam" id="PF00583">
    <property type="entry name" value="Acetyltransf_1"/>
    <property type="match status" value="1"/>
</dbReference>
<evidence type="ECO:0000256" key="1">
    <source>
        <dbReference type="ARBA" id="ARBA00022679"/>
    </source>
</evidence>
<evidence type="ECO:0000256" key="2">
    <source>
        <dbReference type="ARBA" id="ARBA00023315"/>
    </source>
</evidence>
<comment type="caution">
    <text evidence="4">The sequence shown here is derived from an EMBL/GenBank/DDBJ whole genome shotgun (WGS) entry which is preliminary data.</text>
</comment>
<evidence type="ECO:0000313" key="5">
    <source>
        <dbReference type="Proteomes" id="UP000628017"/>
    </source>
</evidence>
<feature type="domain" description="N-acetyltransferase" evidence="3">
    <location>
        <begin position="1"/>
        <end position="154"/>
    </location>
</feature>
<dbReference type="PANTHER" id="PTHR43072:SF23">
    <property type="entry name" value="UPF0039 PROTEIN C11D3.02C"/>
    <property type="match status" value="1"/>
</dbReference>
<name>A0A916QZF1_9RHOB</name>
<dbReference type="InterPro" id="IPR000182">
    <property type="entry name" value="GNAT_dom"/>
</dbReference>
<dbReference type="InterPro" id="IPR016181">
    <property type="entry name" value="Acyl_CoA_acyltransferase"/>
</dbReference>
<protein>
    <submittedName>
        <fullName evidence="4">N-acetyltransferase</fullName>
    </submittedName>
</protein>
<dbReference type="GO" id="GO:0016747">
    <property type="term" value="F:acyltransferase activity, transferring groups other than amino-acyl groups"/>
    <property type="evidence" value="ECO:0007669"/>
    <property type="project" value="InterPro"/>
</dbReference>
<dbReference type="Gene3D" id="3.40.630.30">
    <property type="match status" value="1"/>
</dbReference>
<dbReference type="EMBL" id="BMKA01000003">
    <property type="protein sequence ID" value="GGA23437.1"/>
    <property type="molecule type" value="Genomic_DNA"/>
</dbReference>
<reference evidence="4" key="2">
    <citation type="submission" date="2020-09" db="EMBL/GenBank/DDBJ databases">
        <authorList>
            <person name="Sun Q."/>
            <person name="Zhou Y."/>
        </authorList>
    </citation>
    <scope>NUCLEOTIDE SEQUENCE</scope>
    <source>
        <strain evidence="4">CGMCC 1.15880</strain>
    </source>
</reference>
<keyword evidence="1" id="KW-0808">Transferase</keyword>
<dbReference type="SUPFAM" id="SSF55729">
    <property type="entry name" value="Acyl-CoA N-acyltransferases (Nat)"/>
    <property type="match status" value="1"/>
</dbReference>
<gene>
    <name evidence="4" type="ORF">GCM10011498_25400</name>
</gene>
<sequence length="162" mass="17468">MIIRPATPTDADAICAIWNPIIRDTLITFTTDEKTPEGIIALLDTNRQNNWPFLVAVDGQDLLGFASYGPFRSGPGYAYTMEQSINLAPAARGKGTGRKLMVALEDHAKDAQIHSLLAGVSAANPAAIRFHTACGFVAVATLPEAGYKFGKWLDLVLLQKLL</sequence>
<accession>A0A916QZF1</accession>
<dbReference type="PROSITE" id="PS51186">
    <property type="entry name" value="GNAT"/>
    <property type="match status" value="1"/>
</dbReference>